<evidence type="ECO:0000256" key="2">
    <source>
        <dbReference type="ARBA" id="ARBA00022475"/>
    </source>
</evidence>
<evidence type="ECO:0000256" key="6">
    <source>
        <dbReference type="SAM" id="Phobius"/>
    </source>
</evidence>
<organism evidence="8 9">
    <name type="scientific">Liquorilactobacillus ghanensis DSM 18630</name>
    <dbReference type="NCBI Taxonomy" id="1423750"/>
    <lineage>
        <taxon>Bacteria</taxon>
        <taxon>Bacillati</taxon>
        <taxon>Bacillota</taxon>
        <taxon>Bacilli</taxon>
        <taxon>Lactobacillales</taxon>
        <taxon>Lactobacillaceae</taxon>
        <taxon>Liquorilactobacillus</taxon>
    </lineage>
</organism>
<reference evidence="8 9" key="1">
    <citation type="journal article" date="2015" name="Genome Announc.">
        <title>Expanding the biotechnology potential of lactobacilli through comparative genomics of 213 strains and associated genera.</title>
        <authorList>
            <person name="Sun Z."/>
            <person name="Harris H.M."/>
            <person name="McCann A."/>
            <person name="Guo C."/>
            <person name="Argimon S."/>
            <person name="Zhang W."/>
            <person name="Yang X."/>
            <person name="Jeffery I.B."/>
            <person name="Cooney J.C."/>
            <person name="Kagawa T.F."/>
            <person name="Liu W."/>
            <person name="Song Y."/>
            <person name="Salvetti E."/>
            <person name="Wrobel A."/>
            <person name="Rasinkangas P."/>
            <person name="Parkhill J."/>
            <person name="Rea M.C."/>
            <person name="O'Sullivan O."/>
            <person name="Ritari J."/>
            <person name="Douillard F.P."/>
            <person name="Paul Ross R."/>
            <person name="Yang R."/>
            <person name="Briner A.E."/>
            <person name="Felis G.E."/>
            <person name="de Vos W.M."/>
            <person name="Barrangou R."/>
            <person name="Klaenhammer T.R."/>
            <person name="Caufield P.W."/>
            <person name="Cui Y."/>
            <person name="Zhang H."/>
            <person name="O'Toole P.W."/>
        </authorList>
    </citation>
    <scope>NUCLEOTIDE SEQUENCE [LARGE SCALE GENOMIC DNA]</scope>
    <source>
        <strain evidence="8 9">DSM 18630</strain>
    </source>
</reference>
<keyword evidence="9" id="KW-1185">Reference proteome</keyword>
<dbReference type="PATRIC" id="fig|1423750.3.peg.2006"/>
<feature type="transmembrane region" description="Helical" evidence="6">
    <location>
        <begin position="35"/>
        <end position="61"/>
    </location>
</feature>
<evidence type="ECO:0000256" key="3">
    <source>
        <dbReference type="ARBA" id="ARBA00022692"/>
    </source>
</evidence>
<dbReference type="Pfam" id="PF04024">
    <property type="entry name" value="PspC"/>
    <property type="match status" value="1"/>
</dbReference>
<evidence type="ECO:0000313" key="8">
    <source>
        <dbReference type="EMBL" id="KRM04720.1"/>
    </source>
</evidence>
<evidence type="ECO:0000256" key="4">
    <source>
        <dbReference type="ARBA" id="ARBA00022989"/>
    </source>
</evidence>
<dbReference type="RefSeq" id="WP_057872479.1">
    <property type="nucleotide sequence ID" value="NZ_AZGB01000026.1"/>
</dbReference>
<feature type="domain" description="Phage shock protein PspC N-terminal" evidence="7">
    <location>
        <begin position="5"/>
        <end position="63"/>
    </location>
</feature>
<sequence>MKRQRKLTKSSDKIVSGVLGGIAEYFSWDKSWTRIIGALLIIFPGQVFLGILLYVIAAIVMPDYQSPQRPDDDNIIDGEFRE</sequence>
<dbReference type="Proteomes" id="UP000051451">
    <property type="component" value="Unassembled WGS sequence"/>
</dbReference>
<name>A0A0R1VGC3_9LACO</name>
<dbReference type="AlphaFoldDB" id="A0A0R1VGC3"/>
<dbReference type="InterPro" id="IPR007168">
    <property type="entry name" value="Phageshock_PspC_N"/>
</dbReference>
<dbReference type="GeneID" id="98319760"/>
<keyword evidence="2" id="KW-1003">Cell membrane</keyword>
<gene>
    <name evidence="8" type="ORF">FC89_GL001964</name>
</gene>
<evidence type="ECO:0000256" key="5">
    <source>
        <dbReference type="ARBA" id="ARBA00023136"/>
    </source>
</evidence>
<dbReference type="PANTHER" id="PTHR33885:SF3">
    <property type="entry name" value="PHAGE SHOCK PROTEIN C"/>
    <property type="match status" value="1"/>
</dbReference>
<evidence type="ECO:0000313" key="9">
    <source>
        <dbReference type="Proteomes" id="UP000051451"/>
    </source>
</evidence>
<comment type="subcellular location">
    <subcellularLocation>
        <location evidence="1">Cell membrane</location>
        <topology evidence="1">Single-pass membrane protein</topology>
    </subcellularLocation>
</comment>
<dbReference type="GO" id="GO:0005886">
    <property type="term" value="C:plasma membrane"/>
    <property type="evidence" value="ECO:0007669"/>
    <property type="project" value="UniProtKB-SubCell"/>
</dbReference>
<keyword evidence="4 6" id="KW-1133">Transmembrane helix</keyword>
<dbReference type="STRING" id="1423750.FC89_GL001964"/>
<accession>A0A0R1VGC3</accession>
<dbReference type="OrthoDB" id="9815286at2"/>
<protein>
    <recommendedName>
        <fullName evidence="7">Phage shock protein PspC N-terminal domain-containing protein</fullName>
    </recommendedName>
</protein>
<keyword evidence="5 6" id="KW-0472">Membrane</keyword>
<comment type="caution">
    <text evidence="8">The sequence shown here is derived from an EMBL/GenBank/DDBJ whole genome shotgun (WGS) entry which is preliminary data.</text>
</comment>
<dbReference type="PANTHER" id="PTHR33885">
    <property type="entry name" value="PHAGE SHOCK PROTEIN C"/>
    <property type="match status" value="1"/>
</dbReference>
<dbReference type="InterPro" id="IPR052027">
    <property type="entry name" value="PspC"/>
</dbReference>
<keyword evidence="3 6" id="KW-0812">Transmembrane</keyword>
<evidence type="ECO:0000259" key="7">
    <source>
        <dbReference type="Pfam" id="PF04024"/>
    </source>
</evidence>
<proteinExistence type="predicted"/>
<evidence type="ECO:0000256" key="1">
    <source>
        <dbReference type="ARBA" id="ARBA00004162"/>
    </source>
</evidence>
<dbReference type="EMBL" id="AZGB01000026">
    <property type="protein sequence ID" value="KRM04720.1"/>
    <property type="molecule type" value="Genomic_DNA"/>
</dbReference>